<evidence type="ECO:0000259" key="12">
    <source>
        <dbReference type="Pfam" id="PF03007"/>
    </source>
</evidence>
<proteinExistence type="inferred from homology"/>
<dbReference type="Gene3D" id="3.30.559.30">
    <property type="entry name" value="Nonribosomal peptide synthetase, condensation domain"/>
    <property type="match status" value="1"/>
</dbReference>
<evidence type="ECO:0000256" key="9">
    <source>
        <dbReference type="ARBA" id="ARBA00023315"/>
    </source>
</evidence>
<feature type="domain" description="O-acyltransferase WSD1-like N-terminal" evidence="12">
    <location>
        <begin position="5"/>
        <end position="148"/>
    </location>
</feature>
<feature type="domain" description="O-acyltransferase WSD1 C-terminal" evidence="13">
    <location>
        <begin position="271"/>
        <end position="414"/>
    </location>
</feature>
<evidence type="ECO:0000256" key="1">
    <source>
        <dbReference type="ARBA" id="ARBA00004771"/>
    </source>
</evidence>
<dbReference type="PANTHER" id="PTHR31650">
    <property type="entry name" value="O-ACYLTRANSFERASE (WSD1-LIKE) FAMILY PROTEIN"/>
    <property type="match status" value="1"/>
</dbReference>
<dbReference type="GO" id="GO:0005886">
    <property type="term" value="C:plasma membrane"/>
    <property type="evidence" value="ECO:0007669"/>
    <property type="project" value="TreeGrafter"/>
</dbReference>
<evidence type="ECO:0000256" key="10">
    <source>
        <dbReference type="ARBA" id="ARBA00048109"/>
    </source>
</evidence>
<dbReference type="AlphaFoldDB" id="A0A6P0GN80"/>
<dbReference type="GO" id="GO:0001666">
    <property type="term" value="P:response to hypoxia"/>
    <property type="evidence" value="ECO:0007669"/>
    <property type="project" value="TreeGrafter"/>
</dbReference>
<keyword evidence="8" id="KW-0443">Lipid metabolism</keyword>
<reference evidence="14 15" key="1">
    <citation type="submission" date="2019-12" db="EMBL/GenBank/DDBJ databases">
        <title>WGS of CPCC 203550 I12A-02606.</title>
        <authorList>
            <person name="Jiang Z."/>
        </authorList>
    </citation>
    <scope>NUCLEOTIDE SEQUENCE [LARGE SCALE GENOMIC DNA]</scope>
    <source>
        <strain evidence="14 15">I12A-02606</strain>
    </source>
</reference>
<evidence type="ECO:0000256" key="4">
    <source>
        <dbReference type="ARBA" id="ARBA00013244"/>
    </source>
</evidence>
<evidence type="ECO:0000256" key="11">
    <source>
        <dbReference type="SAM" id="MobiDB-lite"/>
    </source>
</evidence>
<dbReference type="PANTHER" id="PTHR31650:SF1">
    <property type="entry name" value="WAX ESTER SYNTHASE_DIACYLGLYCEROL ACYLTRANSFERASE 4-RELATED"/>
    <property type="match status" value="1"/>
</dbReference>
<name>A0A6P0GN80_9ACTN</name>
<evidence type="ECO:0000256" key="3">
    <source>
        <dbReference type="ARBA" id="ARBA00009587"/>
    </source>
</evidence>
<dbReference type="InterPro" id="IPR004255">
    <property type="entry name" value="O-acyltransferase_WSD1_N"/>
</dbReference>
<dbReference type="UniPathway" id="UPA00282"/>
<feature type="region of interest" description="Disordered" evidence="11">
    <location>
        <begin position="155"/>
        <end position="179"/>
    </location>
</feature>
<comment type="caution">
    <text evidence="14">The sequence shown here is derived from an EMBL/GenBank/DDBJ whole genome shotgun (WGS) entry which is preliminary data.</text>
</comment>
<dbReference type="InterPro" id="IPR009721">
    <property type="entry name" value="O-acyltransferase_WSD1_C"/>
</dbReference>
<dbReference type="RefSeq" id="WP_163479027.1">
    <property type="nucleotide sequence ID" value="NZ_JAAGWE010000044.1"/>
</dbReference>
<comment type="pathway">
    <text evidence="2">Lipid metabolism.</text>
</comment>
<dbReference type="Gene3D" id="3.30.559.10">
    <property type="entry name" value="Chloramphenicol acetyltransferase-like domain"/>
    <property type="match status" value="1"/>
</dbReference>
<dbReference type="GO" id="GO:0004144">
    <property type="term" value="F:diacylglycerol O-acyltransferase activity"/>
    <property type="evidence" value="ECO:0007669"/>
    <property type="project" value="UniProtKB-EC"/>
</dbReference>
<keyword evidence="7" id="KW-0319">Glycerol metabolism</keyword>
<keyword evidence="5" id="KW-0444">Lipid biosynthesis</keyword>
<evidence type="ECO:0000313" key="15">
    <source>
        <dbReference type="Proteomes" id="UP000471126"/>
    </source>
</evidence>
<evidence type="ECO:0000256" key="6">
    <source>
        <dbReference type="ARBA" id="ARBA00022679"/>
    </source>
</evidence>
<evidence type="ECO:0000313" key="14">
    <source>
        <dbReference type="EMBL" id="NEM08734.1"/>
    </source>
</evidence>
<evidence type="ECO:0000256" key="8">
    <source>
        <dbReference type="ARBA" id="ARBA00023098"/>
    </source>
</evidence>
<evidence type="ECO:0000256" key="7">
    <source>
        <dbReference type="ARBA" id="ARBA00022798"/>
    </source>
</evidence>
<dbReference type="SUPFAM" id="SSF52777">
    <property type="entry name" value="CoA-dependent acyltransferases"/>
    <property type="match status" value="2"/>
</dbReference>
<protein>
    <recommendedName>
        <fullName evidence="4">diacylglycerol O-acyltransferase</fullName>
        <ecNumber evidence="4">2.3.1.20</ecNumber>
    </recommendedName>
</protein>
<comment type="similarity">
    <text evidence="3">Belongs to the long-chain O-acyltransferase family.</text>
</comment>
<organism evidence="14 15">
    <name type="scientific">Geodermatophilus normandii</name>
    <dbReference type="NCBI Taxonomy" id="1137989"/>
    <lineage>
        <taxon>Bacteria</taxon>
        <taxon>Bacillati</taxon>
        <taxon>Actinomycetota</taxon>
        <taxon>Actinomycetes</taxon>
        <taxon>Geodermatophilales</taxon>
        <taxon>Geodermatophilaceae</taxon>
        <taxon>Geodermatophilus</taxon>
    </lineage>
</organism>
<keyword evidence="9" id="KW-0012">Acyltransferase</keyword>
<accession>A0A6P0GN80</accession>
<dbReference type="InterPro" id="IPR045034">
    <property type="entry name" value="O-acyltransferase_WSD1-like"/>
</dbReference>
<dbReference type="Proteomes" id="UP000471126">
    <property type="component" value="Unassembled WGS sequence"/>
</dbReference>
<sequence length="428" mass="45259">MQVPLTAEDRTILALEDAQLVGHTATVVHLPGGAPDLPQLRDAVARRLAAAPRLTWRLSGTSDEPTWRSDEVDVAAHVRAVDGVGPVDEAGVRAELARIFGEHLDRSRPLWRMDVLGPLTGGGALLVWRVHHALADGGTVMRLAEDVLWDPAPAAAGAGGRRSATAASGTSGAEHGRSSLSGVLTGELLPGLRRSPFHARVGRERDVALAVAPVAGLREAARRLAGATLNDAVLAVVAGALRRWLEHRHGPLHGLTVKVPVTLHHDGDDVGNRDSYFRVDLPVDEPDPVARLLAVRRETAERKARHDAQKLDELMDRMARLSPRLAGWSQRLQRSGRSFALNVSNVRGPERAVTVLGAPVGAVSPLAEVAQHHALRVAVLSAADRLGFGLVADPSVVEGLDVLAAAVEQATAELLHADRNGSADSSAG</sequence>
<dbReference type="GO" id="GO:0019432">
    <property type="term" value="P:triglyceride biosynthetic process"/>
    <property type="evidence" value="ECO:0007669"/>
    <property type="project" value="UniProtKB-UniPathway"/>
</dbReference>
<evidence type="ECO:0000256" key="5">
    <source>
        <dbReference type="ARBA" id="ARBA00022516"/>
    </source>
</evidence>
<dbReference type="EMBL" id="JAAGWE010000044">
    <property type="protein sequence ID" value="NEM08734.1"/>
    <property type="molecule type" value="Genomic_DNA"/>
</dbReference>
<dbReference type="Pfam" id="PF03007">
    <property type="entry name" value="WS_DGAT_cat"/>
    <property type="match status" value="1"/>
</dbReference>
<dbReference type="EC" id="2.3.1.20" evidence="4"/>
<gene>
    <name evidence="14" type="ORF">GCU54_22495</name>
</gene>
<dbReference type="GO" id="GO:0006071">
    <property type="term" value="P:glycerol metabolic process"/>
    <property type="evidence" value="ECO:0007669"/>
    <property type="project" value="UniProtKB-KW"/>
</dbReference>
<comment type="catalytic activity">
    <reaction evidence="10">
        <text>an acyl-CoA + a 1,2-diacyl-sn-glycerol = a triacyl-sn-glycerol + CoA</text>
        <dbReference type="Rhea" id="RHEA:10868"/>
        <dbReference type="ChEBI" id="CHEBI:17815"/>
        <dbReference type="ChEBI" id="CHEBI:57287"/>
        <dbReference type="ChEBI" id="CHEBI:58342"/>
        <dbReference type="ChEBI" id="CHEBI:64615"/>
        <dbReference type="EC" id="2.3.1.20"/>
    </reaction>
</comment>
<dbReference type="Pfam" id="PF06974">
    <property type="entry name" value="WS_DGAT_C"/>
    <property type="match status" value="1"/>
</dbReference>
<dbReference type="InterPro" id="IPR023213">
    <property type="entry name" value="CAT-like_dom_sf"/>
</dbReference>
<evidence type="ECO:0000259" key="13">
    <source>
        <dbReference type="Pfam" id="PF06974"/>
    </source>
</evidence>
<keyword evidence="6" id="KW-0808">Transferase</keyword>
<dbReference type="GO" id="GO:0051701">
    <property type="term" value="P:biological process involved in interaction with host"/>
    <property type="evidence" value="ECO:0007669"/>
    <property type="project" value="TreeGrafter"/>
</dbReference>
<evidence type="ECO:0000256" key="2">
    <source>
        <dbReference type="ARBA" id="ARBA00005189"/>
    </source>
</evidence>
<dbReference type="GO" id="GO:0071731">
    <property type="term" value="P:response to nitric oxide"/>
    <property type="evidence" value="ECO:0007669"/>
    <property type="project" value="TreeGrafter"/>
</dbReference>
<comment type="pathway">
    <text evidence="1">Glycerolipid metabolism; triacylglycerol biosynthesis.</text>
</comment>
<feature type="compositionally biased region" description="Low complexity" evidence="11">
    <location>
        <begin position="155"/>
        <end position="173"/>
    </location>
</feature>